<dbReference type="EMBL" id="JAGKQM010000014">
    <property type="protein sequence ID" value="KAH0882054.1"/>
    <property type="molecule type" value="Genomic_DNA"/>
</dbReference>
<dbReference type="Proteomes" id="UP000824890">
    <property type="component" value="Unassembled WGS sequence"/>
</dbReference>
<organism evidence="1 2">
    <name type="scientific">Brassica napus</name>
    <name type="common">Rape</name>
    <dbReference type="NCBI Taxonomy" id="3708"/>
    <lineage>
        <taxon>Eukaryota</taxon>
        <taxon>Viridiplantae</taxon>
        <taxon>Streptophyta</taxon>
        <taxon>Embryophyta</taxon>
        <taxon>Tracheophyta</taxon>
        <taxon>Spermatophyta</taxon>
        <taxon>Magnoliopsida</taxon>
        <taxon>eudicotyledons</taxon>
        <taxon>Gunneridae</taxon>
        <taxon>Pentapetalae</taxon>
        <taxon>rosids</taxon>
        <taxon>malvids</taxon>
        <taxon>Brassicales</taxon>
        <taxon>Brassicaceae</taxon>
        <taxon>Brassiceae</taxon>
        <taxon>Brassica</taxon>
    </lineage>
</organism>
<dbReference type="InterPro" id="IPR027363">
    <property type="entry name" value="M1Pi_N"/>
</dbReference>
<accession>A0ABQ7ZPC4</accession>
<reference evidence="1 2" key="1">
    <citation type="submission" date="2021-05" db="EMBL/GenBank/DDBJ databases">
        <title>Genome Assembly of Synthetic Allotetraploid Brassica napus Reveals Homoeologous Exchanges between Subgenomes.</title>
        <authorList>
            <person name="Davis J.T."/>
        </authorList>
    </citation>
    <scope>NUCLEOTIDE SEQUENCE [LARGE SCALE GENOMIC DNA]</scope>
    <source>
        <strain evidence="2">cv. Da-Ae</strain>
        <tissue evidence="1">Seedling</tissue>
    </source>
</reference>
<evidence type="ECO:0000313" key="1">
    <source>
        <dbReference type="EMBL" id="KAH0882054.1"/>
    </source>
</evidence>
<dbReference type="InterPro" id="IPR037171">
    <property type="entry name" value="NagB/RpiA_transferase-like"/>
</dbReference>
<keyword evidence="2" id="KW-1185">Reference proteome</keyword>
<dbReference type="Gene3D" id="1.20.120.420">
    <property type="entry name" value="translation initiation factor eif-2b, domain 1"/>
    <property type="match status" value="1"/>
</dbReference>
<protein>
    <recommendedName>
        <fullName evidence="3">G domain-containing protein</fullName>
    </recommendedName>
</protein>
<evidence type="ECO:0008006" key="3">
    <source>
        <dbReference type="Google" id="ProtNLM"/>
    </source>
</evidence>
<dbReference type="SUPFAM" id="SSF100950">
    <property type="entry name" value="NagB/RpiA/CoA transferase-like"/>
    <property type="match status" value="1"/>
</dbReference>
<sequence length="81" mass="9391">MIEFAGKSTLLNHLFGTNFREMDAFRGRRAYIEAAENMLEDDVASNKGTETFGSSLMRQHAKNPDKLFVLTHCNTRRYDFR</sequence>
<comment type="caution">
    <text evidence="1">The sequence shown here is derived from an EMBL/GenBank/DDBJ whole genome shotgun (WGS) entry which is preliminary data.</text>
</comment>
<proteinExistence type="predicted"/>
<name>A0ABQ7ZPC4_BRANA</name>
<evidence type="ECO:0000313" key="2">
    <source>
        <dbReference type="Proteomes" id="UP000824890"/>
    </source>
</evidence>
<gene>
    <name evidence="1" type="ORF">HID58_058150</name>
</gene>